<dbReference type="PROSITE" id="PS00197">
    <property type="entry name" value="2FE2S_FER_1"/>
    <property type="match status" value="1"/>
</dbReference>
<evidence type="ECO:0000313" key="10">
    <source>
        <dbReference type="EMBL" id="CAE0194218.1"/>
    </source>
</evidence>
<dbReference type="InterPro" id="IPR012675">
    <property type="entry name" value="Beta-grasp_dom_sf"/>
</dbReference>
<evidence type="ECO:0000256" key="5">
    <source>
        <dbReference type="ARBA" id="ARBA00022982"/>
    </source>
</evidence>
<reference evidence="10" key="1">
    <citation type="submission" date="2021-01" db="EMBL/GenBank/DDBJ databases">
        <authorList>
            <person name="Corre E."/>
            <person name="Pelletier E."/>
            <person name="Niang G."/>
            <person name="Scheremetjew M."/>
            <person name="Finn R."/>
            <person name="Kale V."/>
            <person name="Holt S."/>
            <person name="Cochrane G."/>
            <person name="Meng A."/>
            <person name="Brown T."/>
            <person name="Cohen L."/>
        </authorList>
    </citation>
    <scope>NUCLEOTIDE SEQUENCE</scope>
    <source>
        <strain evidence="10">RCC1871</strain>
    </source>
</reference>
<keyword evidence="2" id="KW-0813">Transport</keyword>
<keyword evidence="7" id="KW-0411">Iron-sulfur</keyword>
<keyword evidence="4" id="KW-0479">Metal-binding</keyword>
<organism evidence="10">
    <name type="scientific">Chloropicon roscoffensis</name>
    <dbReference type="NCBI Taxonomy" id="1461544"/>
    <lineage>
        <taxon>Eukaryota</taxon>
        <taxon>Viridiplantae</taxon>
        <taxon>Chlorophyta</taxon>
        <taxon>Chloropicophyceae</taxon>
        <taxon>Chloropicales</taxon>
        <taxon>Chloropicaceae</taxon>
        <taxon>Chloropicon</taxon>
    </lineage>
</organism>
<dbReference type="SUPFAM" id="SSF54292">
    <property type="entry name" value="2Fe-2S ferredoxin-like"/>
    <property type="match status" value="1"/>
</dbReference>
<name>A0A7S3CER8_9CHLO</name>
<dbReference type="CDD" id="cd00207">
    <property type="entry name" value="fer2"/>
    <property type="match status" value="1"/>
</dbReference>
<evidence type="ECO:0000256" key="7">
    <source>
        <dbReference type="ARBA" id="ARBA00023014"/>
    </source>
</evidence>
<dbReference type="InterPro" id="IPR006058">
    <property type="entry name" value="2Fe2S_fd_BS"/>
</dbReference>
<comment type="cofactor">
    <cofactor evidence="8">
        <name>[2Fe-2S] cluster</name>
        <dbReference type="ChEBI" id="CHEBI:190135"/>
    </cofactor>
</comment>
<keyword evidence="5" id="KW-0249">Electron transport</keyword>
<feature type="domain" description="2Fe-2S ferredoxin-type" evidence="9">
    <location>
        <begin position="80"/>
        <end position="184"/>
    </location>
</feature>
<comment type="similarity">
    <text evidence="1">Belongs to the 2Fe2S plant-type ferredoxin family.</text>
</comment>
<accession>A0A7S3CER8</accession>
<evidence type="ECO:0000256" key="2">
    <source>
        <dbReference type="ARBA" id="ARBA00022448"/>
    </source>
</evidence>
<dbReference type="PANTHER" id="PTHR43112:SF21">
    <property type="entry name" value="FERREDOXIN"/>
    <property type="match status" value="1"/>
</dbReference>
<keyword evidence="6" id="KW-0408">Iron</keyword>
<dbReference type="EMBL" id="HBHZ01009513">
    <property type="protein sequence ID" value="CAE0194218.1"/>
    <property type="molecule type" value="Transcribed_RNA"/>
</dbReference>
<dbReference type="PANTHER" id="PTHR43112">
    <property type="entry name" value="FERREDOXIN"/>
    <property type="match status" value="1"/>
</dbReference>
<dbReference type="Pfam" id="PF00111">
    <property type="entry name" value="Fer2"/>
    <property type="match status" value="1"/>
</dbReference>
<evidence type="ECO:0000256" key="1">
    <source>
        <dbReference type="ARBA" id="ARBA00007874"/>
    </source>
</evidence>
<sequence>MRATRGQHVVAPGKGQASFLGRRLTRVAGQPSTSARRGSAVRSKPDDVELCREKIDLSKRQLSEELLRDGGANLDGLECYDVTFVGADARVTVRCPKDSYILDAGEAAGLELPSSCRGGICGACVGKVTRGSADQSDVSFISLTLHPYIAASPPGVEGTGPRRLCARPLTTSRSPNTVPTRRSPICRSLWRTIRLRRA</sequence>
<evidence type="ECO:0000256" key="4">
    <source>
        <dbReference type="ARBA" id="ARBA00022723"/>
    </source>
</evidence>
<evidence type="ECO:0000256" key="3">
    <source>
        <dbReference type="ARBA" id="ARBA00022714"/>
    </source>
</evidence>
<dbReference type="PROSITE" id="PS51085">
    <property type="entry name" value="2FE2S_FER_2"/>
    <property type="match status" value="1"/>
</dbReference>
<protein>
    <recommendedName>
        <fullName evidence="9">2Fe-2S ferredoxin-type domain-containing protein</fullName>
    </recommendedName>
</protein>
<proteinExistence type="inferred from homology"/>
<dbReference type="AlphaFoldDB" id="A0A7S3CER8"/>
<evidence type="ECO:0000259" key="9">
    <source>
        <dbReference type="PROSITE" id="PS51085"/>
    </source>
</evidence>
<dbReference type="GO" id="GO:0051537">
    <property type="term" value="F:2 iron, 2 sulfur cluster binding"/>
    <property type="evidence" value="ECO:0007669"/>
    <property type="project" value="UniProtKB-KW"/>
</dbReference>
<dbReference type="InterPro" id="IPR036010">
    <property type="entry name" value="2Fe-2S_ferredoxin-like_sf"/>
</dbReference>
<keyword evidence="3" id="KW-0001">2Fe-2S</keyword>
<dbReference type="InterPro" id="IPR001041">
    <property type="entry name" value="2Fe-2S_ferredoxin-type"/>
</dbReference>
<evidence type="ECO:0000256" key="6">
    <source>
        <dbReference type="ARBA" id="ARBA00023004"/>
    </source>
</evidence>
<gene>
    <name evidence="10" type="ORF">CROS1456_LOCUS7309</name>
</gene>
<evidence type="ECO:0000256" key="8">
    <source>
        <dbReference type="ARBA" id="ARBA00034078"/>
    </source>
</evidence>
<dbReference type="GO" id="GO:0046872">
    <property type="term" value="F:metal ion binding"/>
    <property type="evidence" value="ECO:0007669"/>
    <property type="project" value="UniProtKB-KW"/>
</dbReference>
<dbReference type="Gene3D" id="3.10.20.30">
    <property type="match status" value="1"/>
</dbReference>